<dbReference type="KEGG" id="azo:azo2816"/>
<accession>A1K9C7</accession>
<proteinExistence type="inferred from homology"/>
<evidence type="ECO:0000313" key="4">
    <source>
        <dbReference type="EMBL" id="CAL95432.1"/>
    </source>
</evidence>
<feature type="domain" description="Phosphoribosyltransferase" evidence="2">
    <location>
        <begin position="134"/>
        <end position="224"/>
    </location>
</feature>
<dbReference type="InterPro" id="IPR000836">
    <property type="entry name" value="PRTase_dom"/>
</dbReference>
<comment type="similarity">
    <text evidence="1">Belongs to the ComF/GntX family.</text>
</comment>
<dbReference type="HOGENOM" id="CLU_054549_0_0_4"/>
<protein>
    <submittedName>
        <fullName evidence="4">Competence protein F</fullName>
    </submittedName>
</protein>
<dbReference type="InterPro" id="IPR029057">
    <property type="entry name" value="PRTase-like"/>
</dbReference>
<dbReference type="PANTHER" id="PTHR47505:SF1">
    <property type="entry name" value="DNA UTILIZATION PROTEIN YHGH"/>
    <property type="match status" value="1"/>
</dbReference>
<sequence>MLRLLDFVVDALIPQDCFLCGAPAAGRAICTACEAELPGAPAQACPCCAVPVASGGRCGECLQHPPAFDSTVALFAFAFPVDRMVHALKYRHRLGLADYFAAVALRRGLPPDIDMVLPMPLHPARLAERGFNQSVEIARPLARALGVGLELSALKRVRNIPTQSGLSREERQRNVRGAFDSATDLRGRRVLVLDDVMTTGATLGEAARILKRRGAERVDNLVIARTPPPG</sequence>
<dbReference type="AlphaFoldDB" id="A1K9C7"/>
<evidence type="ECO:0000256" key="1">
    <source>
        <dbReference type="ARBA" id="ARBA00008007"/>
    </source>
</evidence>
<dbReference type="Pfam" id="PF18912">
    <property type="entry name" value="DZR_2"/>
    <property type="match status" value="1"/>
</dbReference>
<dbReference type="Pfam" id="PF00156">
    <property type="entry name" value="Pribosyltran"/>
    <property type="match status" value="1"/>
</dbReference>
<feature type="domain" description="Double zinc ribbon" evidence="3">
    <location>
        <begin position="8"/>
        <end position="62"/>
    </location>
</feature>
<evidence type="ECO:0000313" key="5">
    <source>
        <dbReference type="Proteomes" id="UP000002588"/>
    </source>
</evidence>
<name>A1K9C7_AZOSB</name>
<dbReference type="InterPro" id="IPR051910">
    <property type="entry name" value="ComF/GntX_DNA_util-trans"/>
</dbReference>
<dbReference type="eggNOG" id="COG1040">
    <property type="taxonomic scope" value="Bacteria"/>
</dbReference>
<dbReference type="CDD" id="cd06223">
    <property type="entry name" value="PRTases_typeI"/>
    <property type="match status" value="1"/>
</dbReference>
<dbReference type="InterPro" id="IPR044005">
    <property type="entry name" value="DZR_2"/>
</dbReference>
<dbReference type="SUPFAM" id="SSF53271">
    <property type="entry name" value="PRTase-like"/>
    <property type="match status" value="1"/>
</dbReference>
<gene>
    <name evidence="4" type="primary">comF</name>
    <name evidence="4" type="ordered locus">azo2816</name>
</gene>
<dbReference type="Proteomes" id="UP000002588">
    <property type="component" value="Chromosome"/>
</dbReference>
<reference evidence="4 5" key="1">
    <citation type="journal article" date="2006" name="Nat. Biotechnol.">
        <title>Complete genome of the mutualistic, N2-fixing grass endophyte Azoarcus sp. strain BH72.</title>
        <authorList>
            <person name="Krause A."/>
            <person name="Ramakumar A."/>
            <person name="Bartels D."/>
            <person name="Battistoni F."/>
            <person name="Bekel T."/>
            <person name="Boch J."/>
            <person name="Boehm M."/>
            <person name="Friedrich F."/>
            <person name="Hurek T."/>
            <person name="Krause L."/>
            <person name="Linke B."/>
            <person name="McHardy A.C."/>
            <person name="Sarkar A."/>
            <person name="Schneiker S."/>
            <person name="Syed A.A."/>
            <person name="Thauer R."/>
            <person name="Vorhoelter F.-J."/>
            <person name="Weidner S."/>
            <person name="Puehler A."/>
            <person name="Reinhold-Hurek B."/>
            <person name="Kaiser O."/>
            <person name="Goesmann A."/>
        </authorList>
    </citation>
    <scope>NUCLEOTIDE SEQUENCE [LARGE SCALE GENOMIC DNA]</scope>
    <source>
        <strain evidence="4 5">BH72</strain>
    </source>
</reference>
<dbReference type="Gene3D" id="3.40.50.2020">
    <property type="match status" value="1"/>
</dbReference>
<evidence type="ECO:0000259" key="2">
    <source>
        <dbReference type="Pfam" id="PF00156"/>
    </source>
</evidence>
<dbReference type="STRING" id="62928.azo2816"/>
<dbReference type="PANTHER" id="PTHR47505">
    <property type="entry name" value="DNA UTILIZATION PROTEIN YHGH"/>
    <property type="match status" value="1"/>
</dbReference>
<evidence type="ECO:0000259" key="3">
    <source>
        <dbReference type="Pfam" id="PF18912"/>
    </source>
</evidence>
<keyword evidence="5" id="KW-1185">Reference proteome</keyword>
<dbReference type="EMBL" id="AM406670">
    <property type="protein sequence ID" value="CAL95432.1"/>
    <property type="molecule type" value="Genomic_DNA"/>
</dbReference>
<organism evidence="4 5">
    <name type="scientific">Azoarcus sp. (strain BH72)</name>
    <dbReference type="NCBI Taxonomy" id="418699"/>
    <lineage>
        <taxon>Bacteria</taxon>
        <taxon>Pseudomonadati</taxon>
        <taxon>Pseudomonadota</taxon>
        <taxon>Betaproteobacteria</taxon>
        <taxon>Rhodocyclales</taxon>
        <taxon>Zoogloeaceae</taxon>
        <taxon>Azoarcus</taxon>
    </lineage>
</organism>